<dbReference type="AlphaFoldDB" id="A0A7U7ET17"/>
<organism evidence="2 3">
    <name type="scientific">Zestomonas carbonaria</name>
    <dbReference type="NCBI Taxonomy" id="2762745"/>
    <lineage>
        <taxon>Bacteria</taxon>
        <taxon>Pseudomonadati</taxon>
        <taxon>Pseudomonadota</taxon>
        <taxon>Gammaproteobacteria</taxon>
        <taxon>Pseudomonadales</taxon>
        <taxon>Pseudomonadaceae</taxon>
        <taxon>Zestomonas</taxon>
    </lineage>
</organism>
<dbReference type="EMBL" id="CAJFCI010000096">
    <property type="protein sequence ID" value="CAD5110565.1"/>
    <property type="molecule type" value="Genomic_DNA"/>
</dbReference>
<dbReference type="Pfam" id="PF22178">
    <property type="entry name" value="Gp5_trimer_C"/>
    <property type="match status" value="1"/>
</dbReference>
<proteinExistence type="predicted"/>
<dbReference type="InterPro" id="IPR054030">
    <property type="entry name" value="Gp5_Vgr_C"/>
</dbReference>
<sequence length="172" mass="17848">MENDETIAIGNDRSLTVRGQSATEVQGQKKVRVQGSRMTDLLADDSLSVAGKRTVQVGDTLSVGGRRIHLQAGDELIIDGGISLTLQAGGQCIQLDPGGIRSSVPITLGAAPRPIPPIVATRLAATGPLAPTIPEPPALSLPSYVQAAMAGALTIPQTCEFDADGRCKLHLH</sequence>
<feature type="domain" description="Gp5/Type VI secretion system Vgr C-terminal trimerisation" evidence="1">
    <location>
        <begin position="2"/>
        <end position="62"/>
    </location>
</feature>
<gene>
    <name evidence="2" type="ORF">PSEWESI4_04888</name>
</gene>
<name>A0A7U7ET17_9GAMM</name>
<protein>
    <recommendedName>
        <fullName evidence="1">Gp5/Type VI secretion system Vgr C-terminal trimerisation domain-containing protein</fullName>
    </recommendedName>
</protein>
<dbReference type="SUPFAM" id="SSF69349">
    <property type="entry name" value="Phage fibre proteins"/>
    <property type="match status" value="1"/>
</dbReference>
<reference evidence="2 3" key="1">
    <citation type="submission" date="2020-08" db="EMBL/GenBank/DDBJ databases">
        <authorList>
            <person name="Criscuolo A."/>
        </authorList>
    </citation>
    <scope>NUCLEOTIDE SEQUENCE [LARGE SCALE GENOMIC DNA]</scope>
    <source>
        <strain evidence="2">CIP111764</strain>
    </source>
</reference>
<evidence type="ECO:0000313" key="3">
    <source>
        <dbReference type="Proteomes" id="UP000583387"/>
    </source>
</evidence>
<keyword evidence="3" id="KW-1185">Reference proteome</keyword>
<comment type="caution">
    <text evidence="2">The sequence shown here is derived from an EMBL/GenBank/DDBJ whole genome shotgun (WGS) entry which is preliminary data.</text>
</comment>
<evidence type="ECO:0000259" key="1">
    <source>
        <dbReference type="Pfam" id="PF22178"/>
    </source>
</evidence>
<evidence type="ECO:0000313" key="2">
    <source>
        <dbReference type="EMBL" id="CAD5110565.1"/>
    </source>
</evidence>
<accession>A0A7U7ET17</accession>
<dbReference type="Proteomes" id="UP000583387">
    <property type="component" value="Unassembled WGS sequence"/>
</dbReference>